<dbReference type="InterPro" id="IPR052386">
    <property type="entry name" value="GPSM"/>
</dbReference>
<evidence type="ECO:0000256" key="1">
    <source>
        <dbReference type="ARBA" id="ARBA00004496"/>
    </source>
</evidence>
<dbReference type="PROSITE" id="PS50005">
    <property type="entry name" value="TPR"/>
    <property type="match status" value="2"/>
</dbReference>
<feature type="non-terminal residue" evidence="4">
    <location>
        <position position="270"/>
    </location>
</feature>
<comment type="caution">
    <text evidence="4">The sequence shown here is derived from an EMBL/GenBank/DDBJ whole genome shotgun (WGS) entry which is preliminary data.</text>
</comment>
<dbReference type="InterPro" id="IPR019734">
    <property type="entry name" value="TPR_rpt"/>
</dbReference>
<dbReference type="AlphaFoldDB" id="X1HTY8"/>
<dbReference type="GO" id="GO:0001965">
    <property type="term" value="F:G-protein alpha-subunit binding"/>
    <property type="evidence" value="ECO:0007669"/>
    <property type="project" value="TreeGrafter"/>
</dbReference>
<dbReference type="GO" id="GO:0000132">
    <property type="term" value="P:establishment of mitotic spindle orientation"/>
    <property type="evidence" value="ECO:0007669"/>
    <property type="project" value="TreeGrafter"/>
</dbReference>
<keyword evidence="2" id="KW-0963">Cytoplasm</keyword>
<name>X1HTY8_9ZZZZ</name>
<gene>
    <name evidence="4" type="ORF">S03H2_43748</name>
</gene>
<dbReference type="SMART" id="SM00028">
    <property type="entry name" value="TPR"/>
    <property type="match status" value="6"/>
</dbReference>
<dbReference type="InterPro" id="IPR011990">
    <property type="entry name" value="TPR-like_helical_dom_sf"/>
</dbReference>
<dbReference type="SUPFAM" id="SSF48452">
    <property type="entry name" value="TPR-like"/>
    <property type="match status" value="2"/>
</dbReference>
<sequence length="270" mass="30344">QEQDLAQLVELAPQLDDQHKRAEVAMLQATAASERSNYSEVILHAQEVIDLSQSVQFPEIEIKANILWGRALLSQGDYPGAEQRFSLASQLANASQLPILKADSSRYQGVVAERLGDLPTAIRHFETSLEQYRQIGDRRGEGRTLNHLGNILLMQGDRTGGKQYYDQFLIISREIGDRWGEGQVIRNIGDTYLSRYDYAGASKYFEQALEITREIGNRTIESSALVGLGNVYIEQGEFTKAKNVFEQSLNIAREIGNQPWEAKTLNQIGR</sequence>
<proteinExistence type="predicted"/>
<dbReference type="Pfam" id="PF13374">
    <property type="entry name" value="TPR_10"/>
    <property type="match status" value="1"/>
</dbReference>
<evidence type="ECO:0000256" key="3">
    <source>
        <dbReference type="ARBA" id="ARBA00022737"/>
    </source>
</evidence>
<dbReference type="PANTHER" id="PTHR45954:SF1">
    <property type="entry name" value="LD33695P"/>
    <property type="match status" value="1"/>
</dbReference>
<dbReference type="Pfam" id="PF13424">
    <property type="entry name" value="TPR_12"/>
    <property type="match status" value="2"/>
</dbReference>
<dbReference type="Gene3D" id="1.25.40.10">
    <property type="entry name" value="Tetratricopeptide repeat domain"/>
    <property type="match status" value="1"/>
</dbReference>
<dbReference type="EMBL" id="BARU01027322">
    <property type="protein sequence ID" value="GAH72937.1"/>
    <property type="molecule type" value="Genomic_DNA"/>
</dbReference>
<organism evidence="4">
    <name type="scientific">marine sediment metagenome</name>
    <dbReference type="NCBI Taxonomy" id="412755"/>
    <lineage>
        <taxon>unclassified sequences</taxon>
        <taxon>metagenomes</taxon>
        <taxon>ecological metagenomes</taxon>
    </lineage>
</organism>
<keyword evidence="3" id="KW-0677">Repeat</keyword>
<comment type="subcellular location">
    <subcellularLocation>
        <location evidence="1">Cytoplasm</location>
    </subcellularLocation>
</comment>
<reference evidence="4" key="1">
    <citation type="journal article" date="2014" name="Front. Microbiol.">
        <title>High frequency of phylogenetically diverse reductive dehalogenase-homologous genes in deep subseafloor sedimentary metagenomes.</title>
        <authorList>
            <person name="Kawai M."/>
            <person name="Futagami T."/>
            <person name="Toyoda A."/>
            <person name="Takaki Y."/>
            <person name="Nishi S."/>
            <person name="Hori S."/>
            <person name="Arai W."/>
            <person name="Tsubouchi T."/>
            <person name="Morono Y."/>
            <person name="Uchiyama I."/>
            <person name="Ito T."/>
            <person name="Fujiyama A."/>
            <person name="Inagaki F."/>
            <person name="Takami H."/>
        </authorList>
    </citation>
    <scope>NUCLEOTIDE SEQUENCE</scope>
    <source>
        <strain evidence="4">Expedition CK06-06</strain>
    </source>
</reference>
<evidence type="ECO:0000313" key="4">
    <source>
        <dbReference type="EMBL" id="GAH72937.1"/>
    </source>
</evidence>
<evidence type="ECO:0000256" key="2">
    <source>
        <dbReference type="ARBA" id="ARBA00022490"/>
    </source>
</evidence>
<accession>X1HTY8</accession>
<dbReference type="GO" id="GO:0005938">
    <property type="term" value="C:cell cortex"/>
    <property type="evidence" value="ECO:0007669"/>
    <property type="project" value="TreeGrafter"/>
</dbReference>
<dbReference type="GO" id="GO:0005092">
    <property type="term" value="F:GDP-dissociation inhibitor activity"/>
    <property type="evidence" value="ECO:0007669"/>
    <property type="project" value="TreeGrafter"/>
</dbReference>
<dbReference type="PANTHER" id="PTHR45954">
    <property type="entry name" value="LD33695P"/>
    <property type="match status" value="1"/>
</dbReference>
<feature type="non-terminal residue" evidence="4">
    <location>
        <position position="1"/>
    </location>
</feature>
<protein>
    <submittedName>
        <fullName evidence="4">Uncharacterized protein</fullName>
    </submittedName>
</protein>